<evidence type="ECO:0000313" key="2">
    <source>
        <dbReference type="EMBL" id="PZX45697.1"/>
    </source>
</evidence>
<comment type="caution">
    <text evidence="2">The sequence shown here is derived from an EMBL/GenBank/DDBJ whole genome shotgun (WGS) entry which is preliminary data.</text>
</comment>
<name>A0A2W7QPA6_9RHOB</name>
<evidence type="ECO:0000313" key="3">
    <source>
        <dbReference type="Proteomes" id="UP000249364"/>
    </source>
</evidence>
<dbReference type="Proteomes" id="UP000249364">
    <property type="component" value="Unassembled WGS sequence"/>
</dbReference>
<organism evidence="2 3">
    <name type="scientific">Roseinatronobacter thiooxidans</name>
    <dbReference type="NCBI Taxonomy" id="121821"/>
    <lineage>
        <taxon>Bacteria</taxon>
        <taxon>Pseudomonadati</taxon>
        <taxon>Pseudomonadota</taxon>
        <taxon>Alphaproteobacteria</taxon>
        <taxon>Rhodobacterales</taxon>
        <taxon>Paracoccaceae</taxon>
        <taxon>Roseinatronobacter</taxon>
    </lineage>
</organism>
<gene>
    <name evidence="2" type="ORF">LY56_01722</name>
</gene>
<keyword evidence="3" id="KW-1185">Reference proteome</keyword>
<dbReference type="STRING" id="121821.GCA_001870675_01132"/>
<reference evidence="2 3" key="1">
    <citation type="submission" date="2018-06" db="EMBL/GenBank/DDBJ databases">
        <title>Genomic Encyclopedia of Archaeal and Bacterial Type Strains, Phase II (KMG-II): from individual species to whole genera.</title>
        <authorList>
            <person name="Goeker M."/>
        </authorList>
    </citation>
    <scope>NUCLEOTIDE SEQUENCE [LARGE SCALE GENOMIC DNA]</scope>
    <source>
        <strain evidence="2 3">DSM 13087</strain>
    </source>
</reference>
<dbReference type="AlphaFoldDB" id="A0A2W7QPA6"/>
<dbReference type="EMBL" id="QKZQ01000006">
    <property type="protein sequence ID" value="PZX45697.1"/>
    <property type="molecule type" value="Genomic_DNA"/>
</dbReference>
<protein>
    <submittedName>
        <fullName evidence="2">Uncharacterized protein</fullName>
    </submittedName>
</protein>
<dbReference type="OrthoDB" id="7768481at2"/>
<evidence type="ECO:0000256" key="1">
    <source>
        <dbReference type="SAM" id="MobiDB-lite"/>
    </source>
</evidence>
<feature type="region of interest" description="Disordered" evidence="1">
    <location>
        <begin position="263"/>
        <end position="282"/>
    </location>
</feature>
<dbReference type="RefSeq" id="WP_071469912.1">
    <property type="nucleotide sequence ID" value="NZ_MEHT01000018.1"/>
</dbReference>
<sequence>MAGTVTWQITGTSSDGTKVIINVTATLNDDGSITVDYELGEDSADADIIGVYFDFFNDGGDLDTAGNGRGGSANNMKGYGDGFDAAFEEGKAGLKDGANTEGSITFTAKQLIEFGFGDFYNEDGELTDGAGLMEAFAETEIGIRATSTGDDGEGSLKIGAVGEYHPEDDDDNDFFPEWPQDISNAVFYIDTTGDGKWDVAVKIDEFPDSEEIGWISNDMDDFYACMFEYIKKVDDRVDDDSTLIGVSIKGGTGPDLFFAIENDENGPEPDEGPTMNTGPGTTEYQYDDFYEFYQEDCIA</sequence>
<proteinExistence type="predicted"/>
<accession>A0A2W7QPA6</accession>